<feature type="transmembrane region" description="Helical" evidence="14">
    <location>
        <begin position="55"/>
        <end position="72"/>
    </location>
</feature>
<dbReference type="InterPro" id="IPR036890">
    <property type="entry name" value="HATPase_C_sf"/>
</dbReference>
<dbReference type="Gene3D" id="3.30.565.10">
    <property type="entry name" value="Histidine kinase-like ATPase, C-terminal domain"/>
    <property type="match status" value="1"/>
</dbReference>
<evidence type="ECO:0000256" key="6">
    <source>
        <dbReference type="ARBA" id="ARBA00022692"/>
    </source>
</evidence>
<dbReference type="InterPro" id="IPR035965">
    <property type="entry name" value="PAS-like_dom_sf"/>
</dbReference>
<organism evidence="18 19">
    <name type="scientific">Geoanaerobacter pelophilus</name>
    <dbReference type="NCBI Taxonomy" id="60036"/>
    <lineage>
        <taxon>Bacteria</taxon>
        <taxon>Pseudomonadati</taxon>
        <taxon>Thermodesulfobacteriota</taxon>
        <taxon>Desulfuromonadia</taxon>
        <taxon>Geobacterales</taxon>
        <taxon>Geobacteraceae</taxon>
        <taxon>Geoanaerobacter</taxon>
    </lineage>
</organism>
<evidence type="ECO:0000256" key="14">
    <source>
        <dbReference type="SAM" id="Phobius"/>
    </source>
</evidence>
<dbReference type="PANTHER" id="PTHR43065">
    <property type="entry name" value="SENSOR HISTIDINE KINASE"/>
    <property type="match status" value="1"/>
</dbReference>
<dbReference type="InterPro" id="IPR025201">
    <property type="entry name" value="KdpD_TM"/>
</dbReference>
<name>A0AAW4L3V1_9BACT</name>
<dbReference type="Gene3D" id="1.10.287.130">
    <property type="match status" value="1"/>
</dbReference>
<evidence type="ECO:0000256" key="12">
    <source>
        <dbReference type="ARBA" id="ARBA00023136"/>
    </source>
</evidence>
<keyword evidence="10 14" id="KW-1133">Transmembrane helix</keyword>
<evidence type="ECO:0000256" key="9">
    <source>
        <dbReference type="ARBA" id="ARBA00022840"/>
    </source>
</evidence>
<evidence type="ECO:0000256" key="4">
    <source>
        <dbReference type="ARBA" id="ARBA00022553"/>
    </source>
</evidence>
<dbReference type="SUPFAM" id="SSF47384">
    <property type="entry name" value="Homodimeric domain of signal transducing histidine kinase"/>
    <property type="match status" value="1"/>
</dbReference>
<dbReference type="Pfam" id="PF13188">
    <property type="entry name" value="PAS_8"/>
    <property type="match status" value="1"/>
</dbReference>
<evidence type="ECO:0000256" key="10">
    <source>
        <dbReference type="ARBA" id="ARBA00022989"/>
    </source>
</evidence>
<dbReference type="Pfam" id="PF13493">
    <property type="entry name" value="DUF4118"/>
    <property type="match status" value="1"/>
</dbReference>
<dbReference type="Proteomes" id="UP000811899">
    <property type="component" value="Unassembled WGS sequence"/>
</dbReference>
<evidence type="ECO:0000256" key="13">
    <source>
        <dbReference type="PROSITE-ProRule" id="PRU00169"/>
    </source>
</evidence>
<keyword evidence="12 14" id="KW-0472">Membrane</keyword>
<keyword evidence="6 14" id="KW-0812">Transmembrane</keyword>
<dbReference type="AlphaFoldDB" id="A0AAW4L3V1"/>
<reference evidence="18 19" key="1">
    <citation type="submission" date="2021-05" db="EMBL/GenBank/DDBJ databases">
        <title>The draft genome of Geobacter pelophilus DSM 12255.</title>
        <authorList>
            <person name="Xu Z."/>
            <person name="Masuda Y."/>
            <person name="Itoh H."/>
            <person name="Senoo K."/>
        </authorList>
    </citation>
    <scope>NUCLEOTIDE SEQUENCE [LARGE SCALE GENOMIC DNA]</scope>
    <source>
        <strain evidence="18 19">DSM 12255</strain>
    </source>
</reference>
<feature type="transmembrane region" description="Helical" evidence="14">
    <location>
        <begin position="84"/>
        <end position="102"/>
    </location>
</feature>
<feature type="domain" description="PAS" evidence="17">
    <location>
        <begin position="143"/>
        <end position="189"/>
    </location>
</feature>
<dbReference type="SUPFAM" id="SSF55874">
    <property type="entry name" value="ATPase domain of HSP90 chaperone/DNA topoisomerase II/histidine kinase"/>
    <property type="match status" value="1"/>
</dbReference>
<protein>
    <recommendedName>
        <fullName evidence="3">histidine kinase</fullName>
        <ecNumber evidence="3">2.7.13.3</ecNumber>
    </recommendedName>
</protein>
<evidence type="ECO:0000256" key="11">
    <source>
        <dbReference type="ARBA" id="ARBA00023012"/>
    </source>
</evidence>
<comment type="catalytic activity">
    <reaction evidence="1">
        <text>ATP + protein L-histidine = ADP + protein N-phospho-L-histidine.</text>
        <dbReference type="EC" id="2.7.13.3"/>
    </reaction>
</comment>
<dbReference type="PROSITE" id="PS50110">
    <property type="entry name" value="RESPONSE_REGULATORY"/>
    <property type="match status" value="1"/>
</dbReference>
<dbReference type="NCBIfam" id="TIGR00229">
    <property type="entry name" value="sensory_box"/>
    <property type="match status" value="1"/>
</dbReference>
<dbReference type="InterPro" id="IPR038318">
    <property type="entry name" value="KdpD_sf"/>
</dbReference>
<dbReference type="GO" id="GO:0005524">
    <property type="term" value="F:ATP binding"/>
    <property type="evidence" value="ECO:0007669"/>
    <property type="project" value="UniProtKB-KW"/>
</dbReference>
<dbReference type="SMART" id="SM00387">
    <property type="entry name" value="HATPase_c"/>
    <property type="match status" value="1"/>
</dbReference>
<dbReference type="Gene3D" id="1.20.120.620">
    <property type="entry name" value="Backbone structure of the membrane domain of e. Coli histidine kinase receptor kdpd"/>
    <property type="match status" value="1"/>
</dbReference>
<dbReference type="SUPFAM" id="SSF52172">
    <property type="entry name" value="CheY-like"/>
    <property type="match status" value="1"/>
</dbReference>
<dbReference type="GO" id="GO:0000155">
    <property type="term" value="F:phosphorelay sensor kinase activity"/>
    <property type="evidence" value="ECO:0007669"/>
    <property type="project" value="InterPro"/>
</dbReference>
<feature type="domain" description="Response regulatory" evidence="16">
    <location>
        <begin position="539"/>
        <end position="652"/>
    </location>
</feature>
<accession>A0AAW4L3V1</accession>
<evidence type="ECO:0000259" key="15">
    <source>
        <dbReference type="PROSITE" id="PS50109"/>
    </source>
</evidence>
<evidence type="ECO:0000256" key="7">
    <source>
        <dbReference type="ARBA" id="ARBA00022741"/>
    </source>
</evidence>
<keyword evidence="8" id="KW-0418">Kinase</keyword>
<dbReference type="PROSITE" id="PS50112">
    <property type="entry name" value="PAS"/>
    <property type="match status" value="1"/>
</dbReference>
<dbReference type="InterPro" id="IPR001789">
    <property type="entry name" value="Sig_transdc_resp-reg_receiver"/>
</dbReference>
<evidence type="ECO:0000256" key="2">
    <source>
        <dbReference type="ARBA" id="ARBA00004141"/>
    </source>
</evidence>
<dbReference type="InterPro" id="IPR000014">
    <property type="entry name" value="PAS"/>
</dbReference>
<dbReference type="RefSeq" id="WP_214172441.1">
    <property type="nucleotide sequence ID" value="NZ_JAHCVJ010000006.1"/>
</dbReference>
<dbReference type="SMART" id="SM00091">
    <property type="entry name" value="PAS"/>
    <property type="match status" value="1"/>
</dbReference>
<keyword evidence="11" id="KW-0902">Two-component regulatory system</keyword>
<evidence type="ECO:0000313" key="18">
    <source>
        <dbReference type="EMBL" id="MBT0665671.1"/>
    </source>
</evidence>
<feature type="domain" description="Histidine kinase" evidence="15">
    <location>
        <begin position="294"/>
        <end position="518"/>
    </location>
</feature>
<keyword evidence="19" id="KW-1185">Reference proteome</keyword>
<keyword evidence="9" id="KW-0067">ATP-binding</keyword>
<dbReference type="PROSITE" id="PS50109">
    <property type="entry name" value="HIS_KIN"/>
    <property type="match status" value="1"/>
</dbReference>
<dbReference type="EMBL" id="JAHCVJ010000006">
    <property type="protein sequence ID" value="MBT0665671.1"/>
    <property type="molecule type" value="Genomic_DNA"/>
</dbReference>
<comment type="subcellular location">
    <subcellularLocation>
        <location evidence="2">Membrane</location>
        <topology evidence="2">Multi-pass membrane protein</topology>
    </subcellularLocation>
</comment>
<dbReference type="EC" id="2.7.13.3" evidence="3"/>
<feature type="transmembrane region" description="Helical" evidence="14">
    <location>
        <begin position="12"/>
        <end position="29"/>
    </location>
</feature>
<keyword evidence="7" id="KW-0547">Nucleotide-binding</keyword>
<evidence type="ECO:0000259" key="17">
    <source>
        <dbReference type="PROSITE" id="PS50112"/>
    </source>
</evidence>
<dbReference type="InterPro" id="IPR004358">
    <property type="entry name" value="Sig_transdc_His_kin-like_C"/>
</dbReference>
<dbReference type="Gene3D" id="3.30.450.20">
    <property type="entry name" value="PAS domain"/>
    <property type="match status" value="1"/>
</dbReference>
<proteinExistence type="predicted"/>
<dbReference type="SMART" id="SM00448">
    <property type="entry name" value="REC"/>
    <property type="match status" value="1"/>
</dbReference>
<evidence type="ECO:0000313" key="19">
    <source>
        <dbReference type="Proteomes" id="UP000811899"/>
    </source>
</evidence>
<dbReference type="PRINTS" id="PR00344">
    <property type="entry name" value="BCTRLSENSOR"/>
</dbReference>
<dbReference type="InterPro" id="IPR003594">
    <property type="entry name" value="HATPase_dom"/>
</dbReference>
<dbReference type="CDD" id="cd00130">
    <property type="entry name" value="PAS"/>
    <property type="match status" value="1"/>
</dbReference>
<evidence type="ECO:0000256" key="3">
    <source>
        <dbReference type="ARBA" id="ARBA00012438"/>
    </source>
</evidence>
<dbReference type="Pfam" id="PF00072">
    <property type="entry name" value="Response_reg"/>
    <property type="match status" value="1"/>
</dbReference>
<gene>
    <name evidence="18" type="ORF">KI809_15280</name>
</gene>
<evidence type="ECO:0000256" key="5">
    <source>
        <dbReference type="ARBA" id="ARBA00022679"/>
    </source>
</evidence>
<dbReference type="InterPro" id="IPR011006">
    <property type="entry name" value="CheY-like_superfamily"/>
</dbReference>
<evidence type="ECO:0000256" key="8">
    <source>
        <dbReference type="ARBA" id="ARBA00022777"/>
    </source>
</evidence>
<dbReference type="SUPFAM" id="SSF55785">
    <property type="entry name" value="PYP-like sensor domain (PAS domain)"/>
    <property type="match status" value="1"/>
</dbReference>
<evidence type="ECO:0000256" key="1">
    <source>
        <dbReference type="ARBA" id="ARBA00000085"/>
    </source>
</evidence>
<comment type="caution">
    <text evidence="18">The sequence shown here is derived from an EMBL/GenBank/DDBJ whole genome shotgun (WGS) entry which is preliminary data.</text>
</comment>
<dbReference type="InterPro" id="IPR005467">
    <property type="entry name" value="His_kinase_dom"/>
</dbReference>
<dbReference type="GO" id="GO:0016020">
    <property type="term" value="C:membrane"/>
    <property type="evidence" value="ECO:0007669"/>
    <property type="project" value="UniProtKB-SubCell"/>
</dbReference>
<dbReference type="Pfam" id="PF02518">
    <property type="entry name" value="HATPase_c"/>
    <property type="match status" value="1"/>
</dbReference>
<feature type="modified residue" description="4-aspartylphosphate" evidence="13">
    <location>
        <position position="590"/>
    </location>
</feature>
<dbReference type="Gene3D" id="3.40.50.2300">
    <property type="match status" value="1"/>
</dbReference>
<sequence length="658" mass="72956">MKSEPYTTRYIVPALVLPFVTCCLQWLLWDTFKPFVWFLFYPTVYFSSRIGGKQVGIVSTVVSALLVVYFFIPPQLSFAGKPLNNLFSVVVFLIMGLLFSYTHDRLDQARQREAQASAAALIAEERLQETKALLAAEADLRRSESRFRSIFDNSPIAIGIWEIANDRLLEVNNAWLQLFGFDQNEGIGRYLSDLDLYTRHDVFGDILKVIRDHGLVINRAIQLRKKTGEPMDILYSSDVVNLGTIPCLQVMMTDVTEELQAKRALKASVETLHNLEEQFRQAQKMEAIGQLAGGVAHDFNNIMQVVLGNVQLHLLDNKELGITTCHLEEIEKAVGRGTSLTRSLLVFSRKQQIELTGFDLNSLTHESYKLANRLVTEDISLKLVQGDHPLQITGDAGLVQQMIFNLVTNARDAISGPGSITISTAQVTIDKKDIDAHGLTAPEGEYALLSMSDTGCGIAPEIQDRIFEPFFTTKEVGTGTGLGLAMIYGTVKQMNGFIMLESVPGEGTKIGIYLPLQDKLQASETETGAGRDSLGNGELLLLVEDDEAVRHSIAKYLTLCNYRVITAADTGEALRLARENRSTLRLVIMDAILPGMNGVEGSRQLRQMCPATPLLFLSGYSDEFLKNKGIEEAHVNKPIQPIKLLSKIGQLLDESRQG</sequence>
<dbReference type="InterPro" id="IPR036097">
    <property type="entry name" value="HisK_dim/P_sf"/>
</dbReference>
<keyword evidence="4 13" id="KW-0597">Phosphoprotein</keyword>
<keyword evidence="5" id="KW-0808">Transferase</keyword>
<evidence type="ECO:0000259" key="16">
    <source>
        <dbReference type="PROSITE" id="PS50110"/>
    </source>
</evidence>
<dbReference type="PANTHER" id="PTHR43065:SF46">
    <property type="entry name" value="C4-DICARBOXYLATE TRANSPORT SENSOR PROTEIN DCTB"/>
    <property type="match status" value="1"/>
</dbReference>